<comment type="caution">
    <text evidence="1">The sequence shown here is derived from an EMBL/GenBank/DDBJ whole genome shotgun (WGS) entry which is preliminary data.</text>
</comment>
<name>A0ABS8X904_9BURK</name>
<evidence type="ECO:0000313" key="2">
    <source>
        <dbReference type="Proteomes" id="UP001201463"/>
    </source>
</evidence>
<dbReference type="EMBL" id="JAJTWT010000003">
    <property type="protein sequence ID" value="MCE4537259.1"/>
    <property type="molecule type" value="Genomic_DNA"/>
</dbReference>
<keyword evidence="2" id="KW-1185">Reference proteome</keyword>
<evidence type="ECO:0000313" key="1">
    <source>
        <dbReference type="EMBL" id="MCE4537259.1"/>
    </source>
</evidence>
<dbReference type="Proteomes" id="UP001201463">
    <property type="component" value="Unassembled WGS sequence"/>
</dbReference>
<accession>A0ABS8X904</accession>
<organism evidence="1 2">
    <name type="scientific">Pelomonas caseinilytica</name>
    <dbReference type="NCBI Taxonomy" id="2906763"/>
    <lineage>
        <taxon>Bacteria</taxon>
        <taxon>Pseudomonadati</taxon>
        <taxon>Pseudomonadota</taxon>
        <taxon>Betaproteobacteria</taxon>
        <taxon>Burkholderiales</taxon>
        <taxon>Sphaerotilaceae</taxon>
        <taxon>Roseateles</taxon>
    </lineage>
</organism>
<gene>
    <name evidence="1" type="ORF">LXT12_08355</name>
</gene>
<evidence type="ECO:0008006" key="3">
    <source>
        <dbReference type="Google" id="ProtNLM"/>
    </source>
</evidence>
<dbReference type="RefSeq" id="WP_233391078.1">
    <property type="nucleotide sequence ID" value="NZ_JAJTWT010000003.1"/>
</dbReference>
<proteinExistence type="predicted"/>
<reference evidence="1 2" key="1">
    <citation type="submission" date="2021-12" db="EMBL/GenBank/DDBJ databases">
        <title>Genome seq of p7.</title>
        <authorList>
            <person name="Seo T."/>
        </authorList>
    </citation>
    <scope>NUCLEOTIDE SEQUENCE [LARGE SCALE GENOMIC DNA]</scope>
    <source>
        <strain evidence="1 2">P7</strain>
    </source>
</reference>
<protein>
    <recommendedName>
        <fullName evidence="3">Apea-like HEPN domain-containing protein</fullName>
    </recommendedName>
</protein>
<sequence length="396" mass="43845">MAIGAEFDAFIARLFAQLESKFAVSSRHSRGLTFEGMELKALMVWSIDSHWIKTKLSVVHFGDDLYAYVSGESEAPGLDLNPWLISIQAALDKVDDHPMHAWRAVLGMARSGVIKGGALPRNWKLGAMDFQQTDFEYEERVPLPSAMNAYTVERWLPITVSGATKGHSWSCAQFATQEDLHLACALLSIHANQMFKLRQMAVPEGVGLHDLPISTPTLVQVEARPWPQGAGADAELLSNWWTACRERRDIARIARAYYEALTLTDHPSFALIGFVGVIEEVGALLFEDEAQETCDSCGKPKRSSSAARFRKALSLVLPEDRVKIVSARLYKWRSGTAHSGRTFSTETSFGLLHMSESMLEPNSASMFNARGPFHAQEIARDLLVHLFAAALVPQAD</sequence>